<dbReference type="PROSITE" id="PS51257">
    <property type="entry name" value="PROKAR_LIPOPROTEIN"/>
    <property type="match status" value="1"/>
</dbReference>
<feature type="signal peptide" evidence="1">
    <location>
        <begin position="1"/>
        <end position="20"/>
    </location>
</feature>
<dbReference type="InterPro" id="IPR011042">
    <property type="entry name" value="6-blade_b-propeller_TolB-like"/>
</dbReference>
<dbReference type="AlphaFoldDB" id="A0A4V3FV54"/>
<name>A0A4V3FV54_9PSEU</name>
<sequence length="387" mass="40671">MSRWVGVLAVVLVIAACAPAGPVDTGDPIPSNPPGPKLTGRLLAFDQGPEAGEGRVVEVRDGATATVADGVIAADLSQDGRQLAYAREDGTLVRRDLASGAEATIPVNVLLSNDCLSWSPDGTRLAFLGRVDNALYVTTVDGVVTRVDQPKQERYVQSAEGYILPRADPAGGSVILFSVVACGRWLDDNRLVFDRVATMPGTVVVDEDEPTQQVLADTTTVAVLDPPRLVDSPGQWRLEDRCGDRVMTFVGGETSGDRYVVEPSAIGDDELGDAGWPAPGGGRLPSARAAFVDGSCDVLLLSGAAGEWHTTSRYVVDTGRTEKLRPTFDDDHNPPLLEPDSVAFNPEGTAWAVADGGALFVFDLETGGSTFASGTGKVSKVLGWLPS</sequence>
<dbReference type="Pfam" id="PF07676">
    <property type="entry name" value="PD40"/>
    <property type="match status" value="1"/>
</dbReference>
<dbReference type="Gene3D" id="2.120.10.30">
    <property type="entry name" value="TolB, C-terminal domain"/>
    <property type="match status" value="1"/>
</dbReference>
<organism evidence="2 3">
    <name type="scientific">Actinophytocola oryzae</name>
    <dbReference type="NCBI Taxonomy" id="502181"/>
    <lineage>
        <taxon>Bacteria</taxon>
        <taxon>Bacillati</taxon>
        <taxon>Actinomycetota</taxon>
        <taxon>Actinomycetes</taxon>
        <taxon>Pseudonocardiales</taxon>
        <taxon>Pseudonocardiaceae</taxon>
    </lineage>
</organism>
<dbReference type="RefSeq" id="WP_133901016.1">
    <property type="nucleotide sequence ID" value="NZ_SOCP01000001.1"/>
</dbReference>
<protein>
    <submittedName>
        <fullName evidence="2">WD40 repeat protein</fullName>
    </submittedName>
</protein>
<keyword evidence="1" id="KW-0732">Signal</keyword>
<comment type="caution">
    <text evidence="2">The sequence shown here is derived from an EMBL/GenBank/DDBJ whole genome shotgun (WGS) entry which is preliminary data.</text>
</comment>
<feature type="chain" id="PRO_5020380850" evidence="1">
    <location>
        <begin position="21"/>
        <end position="387"/>
    </location>
</feature>
<keyword evidence="3" id="KW-1185">Reference proteome</keyword>
<dbReference type="Proteomes" id="UP000294927">
    <property type="component" value="Unassembled WGS sequence"/>
</dbReference>
<evidence type="ECO:0000256" key="1">
    <source>
        <dbReference type="SAM" id="SignalP"/>
    </source>
</evidence>
<evidence type="ECO:0000313" key="3">
    <source>
        <dbReference type="Proteomes" id="UP000294927"/>
    </source>
</evidence>
<proteinExistence type="predicted"/>
<accession>A0A4V3FV54</accession>
<dbReference type="OrthoDB" id="3346200at2"/>
<reference evidence="2 3" key="1">
    <citation type="submission" date="2019-03" db="EMBL/GenBank/DDBJ databases">
        <title>Genomic Encyclopedia of Archaeal and Bacterial Type Strains, Phase II (KMG-II): from individual species to whole genera.</title>
        <authorList>
            <person name="Goeker M."/>
        </authorList>
    </citation>
    <scope>NUCLEOTIDE SEQUENCE [LARGE SCALE GENOMIC DNA]</scope>
    <source>
        <strain evidence="2 3">DSM 45499</strain>
    </source>
</reference>
<gene>
    <name evidence="2" type="ORF">CLV71_101664</name>
</gene>
<evidence type="ECO:0000313" key="2">
    <source>
        <dbReference type="EMBL" id="TDV57791.1"/>
    </source>
</evidence>
<dbReference type="InterPro" id="IPR011659">
    <property type="entry name" value="WD40"/>
</dbReference>
<dbReference type="SUPFAM" id="SSF69322">
    <property type="entry name" value="Tricorn protease domain 2"/>
    <property type="match status" value="1"/>
</dbReference>
<dbReference type="EMBL" id="SOCP01000001">
    <property type="protein sequence ID" value="TDV57791.1"/>
    <property type="molecule type" value="Genomic_DNA"/>
</dbReference>